<dbReference type="Pfam" id="PF13362">
    <property type="entry name" value="Toprim_3"/>
    <property type="match status" value="1"/>
</dbReference>
<protein>
    <submittedName>
        <fullName evidence="3">DNA primase</fullName>
    </submittedName>
</protein>
<organism evidence="3 4">
    <name type="scientific">Gemmobacter lutimaris</name>
    <dbReference type="NCBI Taxonomy" id="2306023"/>
    <lineage>
        <taxon>Bacteria</taxon>
        <taxon>Pseudomonadati</taxon>
        <taxon>Pseudomonadota</taxon>
        <taxon>Alphaproteobacteria</taxon>
        <taxon>Rhodobacterales</taxon>
        <taxon>Paracoccaceae</taxon>
        <taxon>Gemmobacter</taxon>
    </lineage>
</organism>
<evidence type="ECO:0000313" key="4">
    <source>
        <dbReference type="Proteomes" id="UP000266649"/>
    </source>
</evidence>
<feature type="non-terminal residue" evidence="3">
    <location>
        <position position="344"/>
    </location>
</feature>
<dbReference type="Pfam" id="PF23639">
    <property type="entry name" value="DUF7146"/>
    <property type="match status" value="1"/>
</dbReference>
<proteinExistence type="predicted"/>
<keyword evidence="4" id="KW-1185">Reference proteome</keyword>
<evidence type="ECO:0000313" key="3">
    <source>
        <dbReference type="EMBL" id="RID89599.1"/>
    </source>
</evidence>
<accession>A0A398BGS4</accession>
<dbReference type="OrthoDB" id="9811157at2"/>
<evidence type="ECO:0000259" key="1">
    <source>
        <dbReference type="Pfam" id="PF13362"/>
    </source>
</evidence>
<feature type="domain" description="DUF7146" evidence="2">
    <location>
        <begin position="121"/>
        <end position="226"/>
    </location>
</feature>
<name>A0A398BGS4_9RHOB</name>
<dbReference type="InterPro" id="IPR006171">
    <property type="entry name" value="TOPRIM_dom"/>
</dbReference>
<dbReference type="Proteomes" id="UP000266649">
    <property type="component" value="Unassembled WGS sequence"/>
</dbReference>
<evidence type="ECO:0000259" key="2">
    <source>
        <dbReference type="Pfam" id="PF23639"/>
    </source>
</evidence>
<dbReference type="EMBL" id="QXXQ01000051">
    <property type="protein sequence ID" value="RID89599.1"/>
    <property type="molecule type" value="Genomic_DNA"/>
</dbReference>
<gene>
    <name evidence="3" type="ORF">D2N39_22420</name>
</gene>
<reference evidence="3 4" key="1">
    <citation type="submission" date="2018-09" db="EMBL/GenBank/DDBJ databases">
        <title>Gemmobacter lutimaris sp. nov., a marine bacterium isolated from tidal flat.</title>
        <authorList>
            <person name="Lee D.W."/>
            <person name="Yoo Y."/>
            <person name="Kim J.-J."/>
            <person name="Kim B.S."/>
        </authorList>
    </citation>
    <scope>NUCLEOTIDE SEQUENCE [LARGE SCALE GENOMIC DNA]</scope>
    <source>
        <strain evidence="3 4">YJ-T1-11</strain>
    </source>
</reference>
<dbReference type="InterPro" id="IPR055570">
    <property type="entry name" value="DUF7146"/>
</dbReference>
<sequence>MPRSAADLSSRLARDAEAVCRHYLSNGRRQGQYWLVGDVRNAPGGSMFVRLKGPDAGPGAAGRWTDAASAEHGDLLDVIRESCGLTAFRDVLDEACRFLSLPRIEAAQPVIGRQADVRPGSPEAARRLIAMAQPIRRTLAETYLMHRGITHIRDSDALRYHPRCFFQPDDGARAQGRPAMIAVVTDLAGNITGAHRTWLAPDGTGKALVDRPRRAMGNLLGHGVRFGTAREVLVAGEGIETMLSVGAALPSLPIVAALSAGHLAALLLPPTLRRLYIARDADAAGDKAFATLSARATAVGIEVLALSPQRGDFNDDLQARSVNALRAALRPQLAPQDTERAGAA</sequence>
<feature type="domain" description="Toprim" evidence="1">
    <location>
        <begin position="233"/>
        <end position="320"/>
    </location>
</feature>
<comment type="caution">
    <text evidence="3">The sequence shown here is derived from an EMBL/GenBank/DDBJ whole genome shotgun (WGS) entry which is preliminary data.</text>
</comment>
<dbReference type="AlphaFoldDB" id="A0A398BGS4"/>